<keyword evidence="4" id="KW-1185">Reference proteome</keyword>
<dbReference type="SUPFAM" id="SSF110849">
    <property type="entry name" value="ParB/Sulfiredoxin"/>
    <property type="match status" value="1"/>
</dbReference>
<dbReference type="RefSeq" id="WP_133854091.1">
    <property type="nucleotide sequence ID" value="NZ_SNXZ01000010.1"/>
</dbReference>
<dbReference type="InterPro" id="IPR003115">
    <property type="entry name" value="ParB_N"/>
</dbReference>
<gene>
    <name evidence="3" type="ORF">EV186_110112</name>
</gene>
<reference evidence="3 4" key="1">
    <citation type="submission" date="2019-03" db="EMBL/GenBank/DDBJ databases">
        <title>Genomic Encyclopedia of Type Strains, Phase IV (KMG-IV): sequencing the most valuable type-strain genomes for metagenomic binning, comparative biology and taxonomic classification.</title>
        <authorList>
            <person name="Goeker M."/>
        </authorList>
    </citation>
    <scope>NUCLEOTIDE SEQUENCE [LARGE SCALE GENOMIC DNA]</scope>
    <source>
        <strain evidence="3 4">DSM 45361</strain>
    </source>
</reference>
<evidence type="ECO:0000256" key="1">
    <source>
        <dbReference type="SAM" id="MobiDB-lite"/>
    </source>
</evidence>
<name>A0A4R6RUE6_LABRH</name>
<dbReference type="OrthoDB" id="3701787at2"/>
<evidence type="ECO:0000313" key="3">
    <source>
        <dbReference type="EMBL" id="TDP90571.1"/>
    </source>
</evidence>
<dbReference type="AlphaFoldDB" id="A0A4R6RUE6"/>
<dbReference type="InterPro" id="IPR036086">
    <property type="entry name" value="ParB/Sulfiredoxin_sf"/>
</dbReference>
<dbReference type="SMART" id="SM00470">
    <property type="entry name" value="ParB"/>
    <property type="match status" value="1"/>
</dbReference>
<protein>
    <submittedName>
        <fullName evidence="3">ParB-like nuclease family protein</fullName>
    </submittedName>
</protein>
<organism evidence="3 4">
    <name type="scientific">Labedaea rhizosphaerae</name>
    <dbReference type="NCBI Taxonomy" id="598644"/>
    <lineage>
        <taxon>Bacteria</taxon>
        <taxon>Bacillati</taxon>
        <taxon>Actinomycetota</taxon>
        <taxon>Actinomycetes</taxon>
        <taxon>Pseudonocardiales</taxon>
        <taxon>Pseudonocardiaceae</taxon>
        <taxon>Labedaea</taxon>
    </lineage>
</organism>
<comment type="caution">
    <text evidence="3">The sequence shown here is derived from an EMBL/GenBank/DDBJ whole genome shotgun (WGS) entry which is preliminary data.</text>
</comment>
<dbReference type="EMBL" id="SNXZ01000010">
    <property type="protein sequence ID" value="TDP90571.1"/>
    <property type="molecule type" value="Genomic_DNA"/>
</dbReference>
<feature type="domain" description="ParB-like N-terminal" evidence="2">
    <location>
        <begin position="1"/>
        <end position="84"/>
    </location>
</feature>
<evidence type="ECO:0000259" key="2">
    <source>
        <dbReference type="SMART" id="SM00470"/>
    </source>
</evidence>
<feature type="region of interest" description="Disordered" evidence="1">
    <location>
        <begin position="129"/>
        <end position="153"/>
    </location>
</feature>
<dbReference type="Proteomes" id="UP000295444">
    <property type="component" value="Unassembled WGS sequence"/>
</dbReference>
<sequence length="307" mass="33467">MVPVSEPLPGYSPRVRGEDAAHVRNLANTGDPLPPIVVHRTTMRVVDGMHRLEAARARGDREIAVEYFDGSAQDAFLRAVRANVTHGLPLSRADREAAVKRIIESHAGLSDRAIARVAGLSPSTVAAIRRRSTDKAAQSNSRLGRDGRTRPVNAVEGRLRAGRLIAERPDASLRAIAREAKVSLGTVQDVRKRMDRGEDLVPAKFLSRQAATPRAGKPADGGETGLPALYVLRRDPSLRMSEPGRALLQWLGVCARDHEREQIVDAIPEHCLEIVLELANSCAETWTQLRHDIERRVRGSSASRGGG</sequence>
<proteinExistence type="predicted"/>
<evidence type="ECO:0000313" key="4">
    <source>
        <dbReference type="Proteomes" id="UP000295444"/>
    </source>
</evidence>
<accession>A0A4R6RUE6</accession>